<evidence type="ECO:0000313" key="2">
    <source>
        <dbReference type="EMBL" id="MFC6952776.1"/>
    </source>
</evidence>
<name>A0ABD5VCI5_9EURY</name>
<dbReference type="Proteomes" id="UP001596395">
    <property type="component" value="Unassembled WGS sequence"/>
</dbReference>
<feature type="region of interest" description="Disordered" evidence="1">
    <location>
        <begin position="74"/>
        <end position="181"/>
    </location>
</feature>
<keyword evidence="3" id="KW-1185">Reference proteome</keyword>
<proteinExistence type="predicted"/>
<comment type="caution">
    <text evidence="2">The sequence shown here is derived from an EMBL/GenBank/DDBJ whole genome shotgun (WGS) entry which is preliminary data.</text>
</comment>
<dbReference type="AlphaFoldDB" id="A0ABD5VCI5"/>
<organism evidence="2 3">
    <name type="scientific">Halorubellus litoreus</name>
    <dbReference type="NCBI Taxonomy" id="755308"/>
    <lineage>
        <taxon>Archaea</taxon>
        <taxon>Methanobacteriati</taxon>
        <taxon>Methanobacteriota</taxon>
        <taxon>Stenosarchaea group</taxon>
        <taxon>Halobacteria</taxon>
        <taxon>Halobacteriales</taxon>
        <taxon>Halorubellaceae</taxon>
        <taxon>Halorubellus</taxon>
    </lineage>
</organism>
<evidence type="ECO:0000256" key="1">
    <source>
        <dbReference type="SAM" id="MobiDB-lite"/>
    </source>
</evidence>
<dbReference type="RefSeq" id="WP_336349763.1">
    <property type="nucleotide sequence ID" value="NZ_JAZAQL010000002.1"/>
</dbReference>
<dbReference type="EMBL" id="JBHSXN010000002">
    <property type="protein sequence ID" value="MFC6952776.1"/>
    <property type="molecule type" value="Genomic_DNA"/>
</dbReference>
<evidence type="ECO:0000313" key="3">
    <source>
        <dbReference type="Proteomes" id="UP001596395"/>
    </source>
</evidence>
<feature type="compositionally biased region" description="Basic and acidic residues" evidence="1">
    <location>
        <begin position="1"/>
        <end position="12"/>
    </location>
</feature>
<protein>
    <submittedName>
        <fullName evidence="2">Uncharacterized protein</fullName>
    </submittedName>
</protein>
<feature type="region of interest" description="Disordered" evidence="1">
    <location>
        <begin position="1"/>
        <end position="24"/>
    </location>
</feature>
<reference evidence="2 3" key="1">
    <citation type="journal article" date="2019" name="Int. J. Syst. Evol. Microbiol.">
        <title>The Global Catalogue of Microorganisms (GCM) 10K type strain sequencing project: providing services to taxonomists for standard genome sequencing and annotation.</title>
        <authorList>
            <consortium name="The Broad Institute Genomics Platform"/>
            <consortium name="The Broad Institute Genome Sequencing Center for Infectious Disease"/>
            <person name="Wu L."/>
            <person name="Ma J."/>
        </authorList>
    </citation>
    <scope>NUCLEOTIDE SEQUENCE [LARGE SCALE GENOMIC DNA]</scope>
    <source>
        <strain evidence="2 3">GX26</strain>
    </source>
</reference>
<accession>A0ABD5VCI5</accession>
<feature type="compositionally biased region" description="Acidic residues" evidence="1">
    <location>
        <begin position="91"/>
        <end position="107"/>
    </location>
</feature>
<gene>
    <name evidence="2" type="ORF">ACFQGB_07850</name>
</gene>
<sequence>MRESENDERDGPVEDGVEPFARDGVDDVFAGGRVDPSLVEASVDALFERFEEDTPEEVMLADRRASEADVVPAPPAFEAFAADVDDRLEATDDSTPDPEDVVGFEDAPEPRSVDASASGAGDSREVPGSSFDGSGEPVAAAESGWCPSEEPMAAADGEDPTRGDESLTASDGGQECASGTDAFEWVSEPVVARTVLADPESVRRFAADDGDVDGETGVFSRLRSSFPF</sequence>